<dbReference type="Proteomes" id="UP000789901">
    <property type="component" value="Unassembled WGS sequence"/>
</dbReference>
<reference evidence="1 2" key="1">
    <citation type="submission" date="2021-06" db="EMBL/GenBank/DDBJ databases">
        <authorList>
            <person name="Kallberg Y."/>
            <person name="Tangrot J."/>
            <person name="Rosling A."/>
        </authorList>
    </citation>
    <scope>NUCLEOTIDE SEQUENCE [LARGE SCALE GENOMIC DNA]</scope>
    <source>
        <strain evidence="1 2">120-4 pot B 10/14</strain>
    </source>
</reference>
<name>A0ABN7WDU7_GIGMA</name>
<comment type="caution">
    <text evidence="1">The sequence shown here is derived from an EMBL/GenBank/DDBJ whole genome shotgun (WGS) entry which is preliminary data.</text>
</comment>
<sequence>VNHMIRMCDIEHCNESGGELKSLENIMMKFPIKYELTEGIFNADDRNHTDKVEIRRVNTRMVLRACKLR</sequence>
<protein>
    <submittedName>
        <fullName evidence="1">24169_t:CDS:1</fullName>
    </submittedName>
</protein>
<evidence type="ECO:0000313" key="1">
    <source>
        <dbReference type="EMBL" id="CAG8826628.1"/>
    </source>
</evidence>
<keyword evidence="2" id="KW-1185">Reference proteome</keyword>
<evidence type="ECO:0000313" key="2">
    <source>
        <dbReference type="Proteomes" id="UP000789901"/>
    </source>
</evidence>
<proteinExistence type="predicted"/>
<organism evidence="1 2">
    <name type="scientific">Gigaspora margarita</name>
    <dbReference type="NCBI Taxonomy" id="4874"/>
    <lineage>
        <taxon>Eukaryota</taxon>
        <taxon>Fungi</taxon>
        <taxon>Fungi incertae sedis</taxon>
        <taxon>Mucoromycota</taxon>
        <taxon>Glomeromycotina</taxon>
        <taxon>Glomeromycetes</taxon>
        <taxon>Diversisporales</taxon>
        <taxon>Gigasporaceae</taxon>
        <taxon>Gigaspora</taxon>
    </lineage>
</organism>
<gene>
    <name evidence="1" type="ORF">GMARGA_LOCUS29179</name>
</gene>
<feature type="non-terminal residue" evidence="1">
    <location>
        <position position="1"/>
    </location>
</feature>
<accession>A0ABN7WDU7</accession>
<dbReference type="EMBL" id="CAJVQB010038773">
    <property type="protein sequence ID" value="CAG8826628.1"/>
    <property type="molecule type" value="Genomic_DNA"/>
</dbReference>